<comment type="caution">
    <text evidence="1">The sequence shown here is derived from an EMBL/GenBank/DDBJ whole genome shotgun (WGS) entry which is preliminary data.</text>
</comment>
<sequence>MSKELKKLVADLQGNMDVVGEFMDSPQSVLDKYNVQGKERTVMLAKDSEGLNKLGFSSQLVEGALSGAHSQRCHAPI</sequence>
<evidence type="ECO:0000313" key="1">
    <source>
        <dbReference type="EMBL" id="OTN82257.1"/>
    </source>
</evidence>
<dbReference type="AlphaFoldDB" id="A0A242AMS9"/>
<dbReference type="EMBL" id="QHGU01000310">
    <property type="protein sequence ID" value="PZM51047.1"/>
    <property type="molecule type" value="Genomic_DNA"/>
</dbReference>
<reference evidence="2 4" key="2">
    <citation type="submission" date="2018-05" db="EMBL/GenBank/DDBJ databases">
        <title>Vancomycin-resistant Enterococcus faecium strain from Chelyabinsk, Russia.</title>
        <authorList>
            <person name="Gostev V."/>
            <person name="Goncharov A."/>
            <person name="Kolodzhieva V."/>
            <person name="Suvorov A."/>
            <person name="Sidorenko S."/>
            <person name="Zueva L."/>
        </authorList>
    </citation>
    <scope>NUCLEOTIDE SEQUENCE [LARGE SCALE GENOMIC DNA]</scope>
    <source>
        <strain evidence="2 4">20</strain>
    </source>
</reference>
<evidence type="ECO:0000313" key="2">
    <source>
        <dbReference type="EMBL" id="PZM51047.1"/>
    </source>
</evidence>
<protein>
    <submittedName>
        <fullName evidence="1">Uncharacterized protein</fullName>
    </submittedName>
</protein>
<dbReference type="EMBL" id="NGKW01000044">
    <property type="protein sequence ID" value="OTN82257.1"/>
    <property type="molecule type" value="Genomic_DNA"/>
</dbReference>
<name>A0A242AMS9_ENTFC</name>
<proteinExistence type="predicted"/>
<evidence type="ECO:0000313" key="4">
    <source>
        <dbReference type="Proteomes" id="UP000249070"/>
    </source>
</evidence>
<accession>A0A242AMS9</accession>
<dbReference type="Proteomes" id="UP000249070">
    <property type="component" value="Unassembled WGS sequence"/>
</dbReference>
<dbReference type="Proteomes" id="UP000194885">
    <property type="component" value="Unassembled WGS sequence"/>
</dbReference>
<evidence type="ECO:0000313" key="3">
    <source>
        <dbReference type="Proteomes" id="UP000194885"/>
    </source>
</evidence>
<reference evidence="1 3" key="1">
    <citation type="submission" date="2017-05" db="EMBL/GenBank/DDBJ databases">
        <title>The Genome Sequence of Enterococcus faecium 7H8_DIV0219.</title>
        <authorList>
            <consortium name="The Broad Institute Genomics Platform"/>
            <consortium name="The Broad Institute Genomic Center for Infectious Diseases"/>
            <person name="Earl A."/>
            <person name="Manson A."/>
            <person name="Schwartman J."/>
            <person name="Gilmore M."/>
            <person name="Abouelleil A."/>
            <person name="Cao P."/>
            <person name="Chapman S."/>
            <person name="Cusick C."/>
            <person name="Shea T."/>
            <person name="Young S."/>
            <person name="Neafsey D."/>
            <person name="Nusbaum C."/>
            <person name="Birren B."/>
        </authorList>
    </citation>
    <scope>NUCLEOTIDE SEQUENCE [LARGE SCALE GENOMIC DNA]</scope>
    <source>
        <strain evidence="1 3">7H8_DIV0219</strain>
    </source>
</reference>
<gene>
    <name evidence="1" type="ORF">A5810_003208</name>
    <name evidence="2" type="ORF">DKP91_17310</name>
</gene>
<organism evidence="1 3">
    <name type="scientific">Enterococcus faecium</name>
    <name type="common">Streptococcus faecium</name>
    <dbReference type="NCBI Taxonomy" id="1352"/>
    <lineage>
        <taxon>Bacteria</taxon>
        <taxon>Bacillati</taxon>
        <taxon>Bacillota</taxon>
        <taxon>Bacilli</taxon>
        <taxon>Lactobacillales</taxon>
        <taxon>Enterococcaceae</taxon>
        <taxon>Enterococcus</taxon>
    </lineage>
</organism>
<dbReference type="RefSeq" id="WP_002299564.1">
    <property type="nucleotide sequence ID" value="NZ_AP022342.1"/>
</dbReference>